<keyword evidence="3" id="KW-1185">Reference proteome</keyword>
<feature type="transmembrane region" description="Helical" evidence="1">
    <location>
        <begin position="21"/>
        <end position="43"/>
    </location>
</feature>
<dbReference type="RefSeq" id="WP_191138763.1">
    <property type="nucleotide sequence ID" value="NZ_JACXAG020000001.1"/>
</dbReference>
<comment type="caution">
    <text evidence="2">The sequence shown here is derived from an EMBL/GenBank/DDBJ whole genome shotgun (WGS) entry which is preliminary data.</text>
</comment>
<accession>A0A926NGU5</accession>
<dbReference type="AlphaFoldDB" id="A0A926NGU5"/>
<proteinExistence type="predicted"/>
<protein>
    <submittedName>
        <fullName evidence="2">Uncharacterized protein</fullName>
    </submittedName>
</protein>
<feature type="transmembrane region" description="Helical" evidence="1">
    <location>
        <begin position="49"/>
        <end position="70"/>
    </location>
</feature>
<keyword evidence="1" id="KW-0472">Membrane</keyword>
<keyword evidence="1" id="KW-1133">Transmembrane helix</keyword>
<name>A0A926NGU5_9BACL</name>
<evidence type="ECO:0000313" key="2">
    <source>
        <dbReference type="EMBL" id="MBD1373083.1"/>
    </source>
</evidence>
<keyword evidence="1" id="KW-0812">Transmembrane</keyword>
<evidence type="ECO:0000256" key="1">
    <source>
        <dbReference type="SAM" id="Phobius"/>
    </source>
</evidence>
<sequence>MDSLKQSEIALELSKSQRERVVTILNRILPISFIVLVILMVLTLKAIKITLSVLGWILLFILIWLVWFVISRRLVHKRD</sequence>
<evidence type="ECO:0000313" key="3">
    <source>
        <dbReference type="Proteomes" id="UP000661691"/>
    </source>
</evidence>
<gene>
    <name evidence="2" type="ORF">IC620_12035</name>
</gene>
<dbReference type="Proteomes" id="UP000661691">
    <property type="component" value="Unassembled WGS sequence"/>
</dbReference>
<reference evidence="2" key="1">
    <citation type="submission" date="2020-09" db="EMBL/GenBank/DDBJ databases">
        <title>A novel bacterium of genus Hazenella, isolated from South China Sea.</title>
        <authorList>
            <person name="Huang H."/>
            <person name="Mo K."/>
            <person name="Hu Y."/>
        </authorList>
    </citation>
    <scope>NUCLEOTIDE SEQUENCE</scope>
    <source>
        <strain evidence="2">IB182357</strain>
    </source>
</reference>
<dbReference type="EMBL" id="JACXAH010000016">
    <property type="protein sequence ID" value="MBD1373083.1"/>
    <property type="molecule type" value="Genomic_DNA"/>
</dbReference>
<organism evidence="2 3">
    <name type="scientific">Polycladospora coralii</name>
    <dbReference type="NCBI Taxonomy" id="2771432"/>
    <lineage>
        <taxon>Bacteria</taxon>
        <taxon>Bacillati</taxon>
        <taxon>Bacillota</taxon>
        <taxon>Bacilli</taxon>
        <taxon>Bacillales</taxon>
        <taxon>Thermoactinomycetaceae</taxon>
        <taxon>Polycladospora</taxon>
    </lineage>
</organism>